<organism evidence="2 3">
    <name type="scientific">Actinophytocola gossypii</name>
    <dbReference type="NCBI Taxonomy" id="2812003"/>
    <lineage>
        <taxon>Bacteria</taxon>
        <taxon>Bacillati</taxon>
        <taxon>Actinomycetota</taxon>
        <taxon>Actinomycetes</taxon>
        <taxon>Pseudonocardiales</taxon>
        <taxon>Pseudonocardiaceae</taxon>
    </lineage>
</organism>
<dbReference type="SUPFAM" id="SSF51658">
    <property type="entry name" value="Xylose isomerase-like"/>
    <property type="match status" value="1"/>
</dbReference>
<dbReference type="PANTHER" id="PTHR12110:SF41">
    <property type="entry name" value="INOSOSE DEHYDRATASE"/>
    <property type="match status" value="1"/>
</dbReference>
<feature type="domain" description="Xylose isomerase-like TIM barrel" evidence="1">
    <location>
        <begin position="23"/>
        <end position="150"/>
    </location>
</feature>
<name>A0ABT2JL32_9PSEU</name>
<evidence type="ECO:0000313" key="3">
    <source>
        <dbReference type="Proteomes" id="UP001156441"/>
    </source>
</evidence>
<dbReference type="InterPro" id="IPR050312">
    <property type="entry name" value="IolE/XylAMocC-like"/>
</dbReference>
<accession>A0ABT2JL32</accession>
<dbReference type="Gene3D" id="3.20.20.150">
    <property type="entry name" value="Divalent-metal-dependent TIM barrel enzymes"/>
    <property type="match status" value="1"/>
</dbReference>
<reference evidence="2 3" key="1">
    <citation type="submission" date="2021-02" db="EMBL/GenBank/DDBJ databases">
        <title>Actinophytocola xerophila sp. nov., isolated from soil of cotton cropping field.</title>
        <authorList>
            <person name="Huang R."/>
            <person name="Chen X."/>
            <person name="Ge X."/>
            <person name="Liu W."/>
        </authorList>
    </citation>
    <scope>NUCLEOTIDE SEQUENCE [LARGE SCALE GENOMIC DNA]</scope>
    <source>
        <strain evidence="2 3">S1-96</strain>
    </source>
</reference>
<keyword evidence="3" id="KW-1185">Reference proteome</keyword>
<dbReference type="RefSeq" id="WP_260196036.1">
    <property type="nucleotide sequence ID" value="NZ_JAFFZE010000032.1"/>
</dbReference>
<comment type="caution">
    <text evidence="2">The sequence shown here is derived from an EMBL/GenBank/DDBJ whole genome shotgun (WGS) entry which is preliminary data.</text>
</comment>
<sequence>MTLVPGLVSVTFRQLSVPEIVSLVVGAGLRAVEWGGDVHVPDEVAARETAARCADAGIEVSAYGSYYRAGAGGSFDDVLRTAVALGAPRVRIWAGQRGSAAETDRAAVVADIARVAALAASEGVTVCLEYHANTLTDTLESTVELLAEVPAARPYWQPPIGSSAADALTAVETLRPVTAHVFSWTDTGDRLPLAARESMWLPVLSAMGDGHALLEFVRDDDPAAFAEDAATLLRWLG</sequence>
<evidence type="ECO:0000313" key="2">
    <source>
        <dbReference type="EMBL" id="MCT2588100.1"/>
    </source>
</evidence>
<gene>
    <name evidence="2" type="ORF">JT362_33825</name>
</gene>
<dbReference type="InterPro" id="IPR036237">
    <property type="entry name" value="Xyl_isomerase-like_sf"/>
</dbReference>
<dbReference type="EMBL" id="JAFFZE010000032">
    <property type="protein sequence ID" value="MCT2588100.1"/>
    <property type="molecule type" value="Genomic_DNA"/>
</dbReference>
<dbReference type="PANTHER" id="PTHR12110">
    <property type="entry name" value="HYDROXYPYRUVATE ISOMERASE"/>
    <property type="match status" value="1"/>
</dbReference>
<evidence type="ECO:0000259" key="1">
    <source>
        <dbReference type="Pfam" id="PF01261"/>
    </source>
</evidence>
<protein>
    <submittedName>
        <fullName evidence="2">TIM barrel protein</fullName>
    </submittedName>
</protein>
<proteinExistence type="predicted"/>
<dbReference type="Proteomes" id="UP001156441">
    <property type="component" value="Unassembled WGS sequence"/>
</dbReference>
<dbReference type="InterPro" id="IPR013022">
    <property type="entry name" value="Xyl_isomerase-like_TIM-brl"/>
</dbReference>
<dbReference type="Pfam" id="PF01261">
    <property type="entry name" value="AP_endonuc_2"/>
    <property type="match status" value="1"/>
</dbReference>